<name>A0A6J5T9Z8_9CAUD</name>
<feature type="compositionally biased region" description="Polar residues" evidence="1">
    <location>
        <begin position="87"/>
        <end position="96"/>
    </location>
</feature>
<proteinExistence type="predicted"/>
<evidence type="ECO:0000256" key="1">
    <source>
        <dbReference type="SAM" id="MobiDB-lite"/>
    </source>
</evidence>
<gene>
    <name evidence="2" type="ORF">UFOVP56_44</name>
</gene>
<dbReference type="EMBL" id="LR797819">
    <property type="protein sequence ID" value="CAB4240982.1"/>
    <property type="molecule type" value="Genomic_DNA"/>
</dbReference>
<protein>
    <submittedName>
        <fullName evidence="2">Uncharacterized protein</fullName>
    </submittedName>
</protein>
<feature type="region of interest" description="Disordered" evidence="1">
    <location>
        <begin position="76"/>
        <end position="104"/>
    </location>
</feature>
<sequence length="104" mass="11978">MDRKKLEASIAAFLATQDTCHREEWDDTPQNLHKIGLNNFTAWLYAAEDAKAARHKQYLLLKSEFEHLTLQPHLRCGTHSARDRDNNPWSAGTSNDPFDLTEKN</sequence>
<organism evidence="2">
    <name type="scientific">uncultured Caudovirales phage</name>
    <dbReference type="NCBI Taxonomy" id="2100421"/>
    <lineage>
        <taxon>Viruses</taxon>
        <taxon>Duplodnaviria</taxon>
        <taxon>Heunggongvirae</taxon>
        <taxon>Uroviricota</taxon>
        <taxon>Caudoviricetes</taxon>
        <taxon>Peduoviridae</taxon>
        <taxon>Maltschvirus</taxon>
        <taxon>Maltschvirus maltsch</taxon>
    </lineage>
</organism>
<evidence type="ECO:0000313" key="2">
    <source>
        <dbReference type="EMBL" id="CAB4240982.1"/>
    </source>
</evidence>
<accession>A0A6J5T9Z8</accession>
<reference evidence="2" key="1">
    <citation type="submission" date="2020-05" db="EMBL/GenBank/DDBJ databases">
        <authorList>
            <person name="Chiriac C."/>
            <person name="Salcher M."/>
            <person name="Ghai R."/>
            <person name="Kavagutti S V."/>
        </authorList>
    </citation>
    <scope>NUCLEOTIDE SEQUENCE</scope>
</reference>